<organism evidence="2 3">
    <name type="scientific">Scophthalmus maximus</name>
    <name type="common">Turbot</name>
    <name type="synonym">Psetta maxima</name>
    <dbReference type="NCBI Taxonomy" id="52904"/>
    <lineage>
        <taxon>Eukaryota</taxon>
        <taxon>Metazoa</taxon>
        <taxon>Chordata</taxon>
        <taxon>Craniata</taxon>
        <taxon>Vertebrata</taxon>
        <taxon>Euteleostomi</taxon>
        <taxon>Actinopterygii</taxon>
        <taxon>Neopterygii</taxon>
        <taxon>Teleostei</taxon>
        <taxon>Neoteleostei</taxon>
        <taxon>Acanthomorphata</taxon>
        <taxon>Carangaria</taxon>
        <taxon>Pleuronectiformes</taxon>
        <taxon>Pleuronectoidei</taxon>
        <taxon>Scophthalmidae</taxon>
        <taxon>Scophthalmus</taxon>
    </lineage>
</organism>
<dbReference type="AlphaFoldDB" id="A0A2U9B249"/>
<dbReference type="EMBL" id="CP026244">
    <property type="protein sequence ID" value="AWO98019.1"/>
    <property type="molecule type" value="Genomic_DNA"/>
</dbReference>
<protein>
    <submittedName>
        <fullName evidence="2">Uncharacterized protein</fullName>
    </submittedName>
</protein>
<proteinExistence type="predicted"/>
<reference evidence="2 3" key="1">
    <citation type="submission" date="2017-12" db="EMBL/GenBank/DDBJ databases">
        <title>Integrating genomic resources of turbot (Scophthalmus maximus) in depth evaluation of genetic and physical mapping variation across individuals.</title>
        <authorList>
            <person name="Martinez P."/>
        </authorList>
    </citation>
    <scope>NUCLEOTIDE SEQUENCE [LARGE SCALE GENOMIC DNA]</scope>
</reference>
<keyword evidence="3" id="KW-1185">Reference proteome</keyword>
<name>A0A2U9B249_SCOMX</name>
<feature type="region of interest" description="Disordered" evidence="1">
    <location>
        <begin position="28"/>
        <end position="53"/>
    </location>
</feature>
<sequence length="53" mass="6081">MGEPQHLLSLSNACWGSFVSRIHVRKEPKRLNDDRRGSKGTLNCRATQRKTPF</sequence>
<feature type="compositionally biased region" description="Polar residues" evidence="1">
    <location>
        <begin position="40"/>
        <end position="53"/>
    </location>
</feature>
<dbReference type="Proteomes" id="UP000246464">
    <property type="component" value="Chromosome 2"/>
</dbReference>
<evidence type="ECO:0000313" key="2">
    <source>
        <dbReference type="EMBL" id="AWO98019.1"/>
    </source>
</evidence>
<gene>
    <name evidence="2" type="ORF">SMAX5B_007728</name>
</gene>
<accession>A0A2U9B249</accession>
<evidence type="ECO:0000313" key="3">
    <source>
        <dbReference type="Proteomes" id="UP000246464"/>
    </source>
</evidence>
<evidence type="ECO:0000256" key="1">
    <source>
        <dbReference type="SAM" id="MobiDB-lite"/>
    </source>
</evidence>